<proteinExistence type="predicted"/>
<dbReference type="RefSeq" id="WP_146509842.1">
    <property type="nucleotide sequence ID" value="NZ_SIHI01000001.1"/>
</dbReference>
<feature type="transmembrane region" description="Helical" evidence="2">
    <location>
        <begin position="423"/>
        <end position="446"/>
    </location>
</feature>
<dbReference type="PANTHER" id="PTHR38454">
    <property type="entry name" value="INTEGRAL MEMBRANE PROTEIN-RELATED"/>
    <property type="match status" value="1"/>
</dbReference>
<dbReference type="InterPro" id="IPR018580">
    <property type="entry name" value="Uncharacterised_YfhO"/>
</dbReference>
<reference evidence="3 4" key="1">
    <citation type="submission" date="2019-02" db="EMBL/GenBank/DDBJ databases">
        <title>Deep-cultivation of Planctomycetes and their phenomic and genomic characterization uncovers novel biology.</title>
        <authorList>
            <person name="Wiegand S."/>
            <person name="Jogler M."/>
            <person name="Boedeker C."/>
            <person name="Pinto D."/>
            <person name="Vollmers J."/>
            <person name="Rivas-Marin E."/>
            <person name="Kohn T."/>
            <person name="Peeters S.H."/>
            <person name="Heuer A."/>
            <person name="Rast P."/>
            <person name="Oberbeckmann S."/>
            <person name="Bunk B."/>
            <person name="Jeske O."/>
            <person name="Meyerdierks A."/>
            <person name="Storesund J.E."/>
            <person name="Kallscheuer N."/>
            <person name="Luecker S."/>
            <person name="Lage O.M."/>
            <person name="Pohl T."/>
            <person name="Merkel B.J."/>
            <person name="Hornburger P."/>
            <person name="Mueller R.-W."/>
            <person name="Bruemmer F."/>
            <person name="Labrenz M."/>
            <person name="Spormann A.M."/>
            <person name="Op Den Camp H."/>
            <person name="Overmann J."/>
            <person name="Amann R."/>
            <person name="Jetten M.S.M."/>
            <person name="Mascher T."/>
            <person name="Medema M.H."/>
            <person name="Devos D.P."/>
            <person name="Kaster A.-K."/>
            <person name="Ovreas L."/>
            <person name="Rohde M."/>
            <person name="Galperin M.Y."/>
            <person name="Jogler C."/>
        </authorList>
    </citation>
    <scope>NUCLEOTIDE SEQUENCE [LARGE SCALE GENOMIC DNA]</scope>
    <source>
        <strain evidence="3 4">KOR42</strain>
    </source>
</reference>
<dbReference type="OrthoDB" id="9772884at2"/>
<dbReference type="Proteomes" id="UP000317243">
    <property type="component" value="Unassembled WGS sequence"/>
</dbReference>
<feature type="transmembrane region" description="Helical" evidence="2">
    <location>
        <begin position="364"/>
        <end position="389"/>
    </location>
</feature>
<dbReference type="PANTHER" id="PTHR38454:SF1">
    <property type="entry name" value="INTEGRAL MEMBRANE PROTEIN"/>
    <property type="match status" value="1"/>
</dbReference>
<feature type="transmembrane region" description="Helical" evidence="2">
    <location>
        <begin position="105"/>
        <end position="126"/>
    </location>
</feature>
<protein>
    <submittedName>
        <fullName evidence="3">Bacterial membrane protein YfhO</fullName>
    </submittedName>
</protein>
<name>A0A5C5XAZ0_9PLAN</name>
<feature type="transmembrane region" description="Helical" evidence="2">
    <location>
        <begin position="232"/>
        <end position="252"/>
    </location>
</feature>
<evidence type="ECO:0000256" key="1">
    <source>
        <dbReference type="SAM" id="MobiDB-lite"/>
    </source>
</evidence>
<feature type="transmembrane region" description="Helical" evidence="2">
    <location>
        <begin position="732"/>
        <end position="752"/>
    </location>
</feature>
<keyword evidence="2" id="KW-0812">Transmembrane</keyword>
<feature type="transmembrane region" description="Helical" evidence="2">
    <location>
        <begin position="498"/>
        <end position="518"/>
    </location>
</feature>
<feature type="transmembrane region" description="Helical" evidence="2">
    <location>
        <begin position="16"/>
        <end position="34"/>
    </location>
</feature>
<evidence type="ECO:0000313" key="4">
    <source>
        <dbReference type="Proteomes" id="UP000317243"/>
    </source>
</evidence>
<feature type="transmembrane region" description="Helical" evidence="2">
    <location>
        <begin position="335"/>
        <end position="352"/>
    </location>
</feature>
<gene>
    <name evidence="3" type="ORF">KOR42_24510</name>
</gene>
<keyword evidence="4" id="KW-1185">Reference proteome</keyword>
<dbReference type="EMBL" id="SIHI01000001">
    <property type="protein sequence ID" value="TWT59062.1"/>
    <property type="molecule type" value="Genomic_DNA"/>
</dbReference>
<feature type="transmembrane region" description="Helical" evidence="2">
    <location>
        <begin position="138"/>
        <end position="164"/>
    </location>
</feature>
<sequence precursor="true">MSQVSECEPFSRSDRNLFWVSFIAALIPYSFFLVPSDRVIPQTYYSDYTTAQLPLREFARDEILSGRFPLWIPELGCGMPLHANMQAGLTDPLVTPWVLAVDASYGLRLSIVFHAVLGFCGQYFLTRTLGVSRFASSFSALAMTLSGFPIAHLMVGHITMFTAWTRLPWLLWSVVNLTRRPGPWTAGLTAVAGGLVLISGHPQIACYAGLLGSLWAMISFFWGSASLHKKSFLIWASVALLLSISLAAVQYIPAMELILEGMSHSDRGKSAYANNFALQPSDFIRLVIPNFKGNPFDDEPTSNFFELYHEEYQYLGIITLVLCGIALIRKSVRAWEVVAGFSILLLMLYSLGNDSYVFAAFNKAISPLILFRCPGRVLSLASILAPILAARGLDGWMCSDDRLSAQARIDGEQSRKRSHKRSINPCVLAGWAVLLLTGNILAWHILNDFESGFGDEIQSWWNRSEVFQNAVLKATAVSVSSIWVLMHLRSMRNTPSTTLRFHWQFLFLAVITIDLWLMNASQFRLVQLELPLNTKELQTGSYRSYRFIDRSLNTNDILLQLRYSRMLPVAVLNRFPMVGTNEGGIFPSHVQKVHEAIKECPENVLDLISSRAVYTQEGVWIKRETSIPRVRFLPQQLRHLADIPLCEVSPLDWKQDPDFRYEILSENSRELLIDVDLPEPGVVGLADTRFPGWKCSVDGQPIEIEALHEVFRMCTFPAGRHRLRFRYDPPSFYFGIVITGLSVCMTIGLLIVGRRSRSHSDNHSGEYPQECLSESHE</sequence>
<accession>A0A5C5XAZ0</accession>
<feature type="transmembrane region" description="Helical" evidence="2">
    <location>
        <begin position="466"/>
        <end position="486"/>
    </location>
</feature>
<keyword evidence="2" id="KW-0472">Membrane</keyword>
<feature type="transmembrane region" description="Helical" evidence="2">
    <location>
        <begin position="312"/>
        <end position="328"/>
    </location>
</feature>
<keyword evidence="2" id="KW-1133">Transmembrane helix</keyword>
<feature type="region of interest" description="Disordered" evidence="1">
    <location>
        <begin position="757"/>
        <end position="777"/>
    </location>
</feature>
<comment type="caution">
    <text evidence="3">The sequence shown here is derived from an EMBL/GenBank/DDBJ whole genome shotgun (WGS) entry which is preliminary data.</text>
</comment>
<evidence type="ECO:0000313" key="3">
    <source>
        <dbReference type="EMBL" id="TWT59062.1"/>
    </source>
</evidence>
<evidence type="ECO:0000256" key="2">
    <source>
        <dbReference type="SAM" id="Phobius"/>
    </source>
</evidence>
<dbReference type="AlphaFoldDB" id="A0A5C5XAZ0"/>
<organism evidence="3 4">
    <name type="scientific">Thalassoglobus neptunius</name>
    <dbReference type="NCBI Taxonomy" id="1938619"/>
    <lineage>
        <taxon>Bacteria</taxon>
        <taxon>Pseudomonadati</taxon>
        <taxon>Planctomycetota</taxon>
        <taxon>Planctomycetia</taxon>
        <taxon>Planctomycetales</taxon>
        <taxon>Planctomycetaceae</taxon>
        <taxon>Thalassoglobus</taxon>
    </lineage>
</organism>